<sequence length="136" mass="15850">MRLTPSIWGAHTWSQCLSHHPHLYCVVPGGGISSDGTRWISCRSNFSLPIPVLARLYRRLFLDHLQQAFDADDLQFFFPWNHFGYATPFCVRLLPSGRSTRWPTRIDPSPDRRSPQIYCTIHTPGRRLQRSPARYR</sequence>
<dbReference type="GO" id="GO:0003677">
    <property type="term" value="F:DNA binding"/>
    <property type="evidence" value="ECO:0007669"/>
    <property type="project" value="InterPro"/>
</dbReference>
<keyword evidence="3" id="KW-1185">Reference proteome</keyword>
<dbReference type="InterPro" id="IPR007069">
    <property type="entry name" value="Transposase_32"/>
</dbReference>
<evidence type="ECO:0000313" key="3">
    <source>
        <dbReference type="Proteomes" id="UP000544122"/>
    </source>
</evidence>
<dbReference type="GO" id="GO:0006313">
    <property type="term" value="P:DNA transposition"/>
    <property type="evidence" value="ECO:0007669"/>
    <property type="project" value="InterPro"/>
</dbReference>
<protein>
    <recommendedName>
        <fullName evidence="1">Transposase IS801/IS1294 domain-containing protein</fullName>
    </recommendedName>
</protein>
<accession>A0A7Y4GZ50</accession>
<gene>
    <name evidence="2" type="ORF">HCN58_35235</name>
</gene>
<dbReference type="GO" id="GO:0004803">
    <property type="term" value="F:transposase activity"/>
    <property type="evidence" value="ECO:0007669"/>
    <property type="project" value="InterPro"/>
</dbReference>
<dbReference type="AlphaFoldDB" id="A0A7Y4GZ50"/>
<name>A0A7Y4GZ50_9BRAD</name>
<organism evidence="2 3">
    <name type="scientific">Bradyrhizobium australiense</name>
    <dbReference type="NCBI Taxonomy" id="2721161"/>
    <lineage>
        <taxon>Bacteria</taxon>
        <taxon>Pseudomonadati</taxon>
        <taxon>Pseudomonadota</taxon>
        <taxon>Alphaproteobacteria</taxon>
        <taxon>Hyphomicrobiales</taxon>
        <taxon>Nitrobacteraceae</taxon>
        <taxon>Bradyrhizobium</taxon>
    </lineage>
</organism>
<feature type="domain" description="Transposase IS801/IS1294" evidence="1">
    <location>
        <begin position="11"/>
        <end position="74"/>
    </location>
</feature>
<evidence type="ECO:0000259" key="1">
    <source>
        <dbReference type="Pfam" id="PF04986"/>
    </source>
</evidence>
<dbReference type="Proteomes" id="UP000544122">
    <property type="component" value="Unassembled WGS sequence"/>
</dbReference>
<comment type="caution">
    <text evidence="2">The sequence shown here is derived from an EMBL/GenBank/DDBJ whole genome shotgun (WGS) entry which is preliminary data.</text>
</comment>
<evidence type="ECO:0000313" key="2">
    <source>
        <dbReference type="EMBL" id="NOJ44658.1"/>
    </source>
</evidence>
<proteinExistence type="predicted"/>
<dbReference type="RefSeq" id="WP_171583841.1">
    <property type="nucleotide sequence ID" value="NZ_JAAVLX010000031.1"/>
</dbReference>
<reference evidence="2 3" key="1">
    <citation type="submission" date="2020-03" db="EMBL/GenBank/DDBJ databases">
        <title>Bradyrhizobium diversity isolated from nodules of Indigofera sp.</title>
        <authorList>
            <person name="Klepa M."/>
            <person name="Helene L."/>
            <person name="Hungria M."/>
        </authorList>
    </citation>
    <scope>NUCLEOTIDE SEQUENCE [LARGE SCALE GENOMIC DNA]</scope>
    <source>
        <strain evidence="2 3">WSM 1791</strain>
    </source>
</reference>
<dbReference type="Pfam" id="PF04986">
    <property type="entry name" value="Y2_Tnp"/>
    <property type="match status" value="1"/>
</dbReference>
<dbReference type="EMBL" id="JAAVLX010000031">
    <property type="protein sequence ID" value="NOJ44658.1"/>
    <property type="molecule type" value="Genomic_DNA"/>
</dbReference>